<dbReference type="KEGG" id="melm:C7H73_02965"/>
<dbReference type="PANTHER" id="PTHR30093:SF34">
    <property type="entry name" value="PREPILIN PEPTIDASE-DEPENDENT PROTEIN D"/>
    <property type="match status" value="1"/>
</dbReference>
<name>A0A2P1NIC3_9BURK</name>
<dbReference type="PANTHER" id="PTHR30093">
    <property type="entry name" value="GENERAL SECRETION PATHWAY PROTEIN G"/>
    <property type="match status" value="1"/>
</dbReference>
<dbReference type="GO" id="GO:0009289">
    <property type="term" value="C:pilus"/>
    <property type="evidence" value="ECO:0007669"/>
    <property type="project" value="InterPro"/>
</dbReference>
<keyword evidence="4" id="KW-1133">Transmembrane helix</keyword>
<keyword evidence="3" id="KW-0281">Fimbrium</keyword>
<dbReference type="SUPFAM" id="SSF54523">
    <property type="entry name" value="Pili subunits"/>
    <property type="match status" value="1"/>
</dbReference>
<evidence type="ECO:0000256" key="2">
    <source>
        <dbReference type="ARBA" id="ARBA00022481"/>
    </source>
</evidence>
<dbReference type="InterPro" id="IPR012902">
    <property type="entry name" value="N_methyl_site"/>
</dbReference>
<dbReference type="InterPro" id="IPR045584">
    <property type="entry name" value="Pilin-like"/>
</dbReference>
<reference evidence="6" key="1">
    <citation type="submission" date="2018-03" db="EMBL/GenBank/DDBJ databases">
        <title>Genome sequencing of Melaminivora sp. strain SC2-7.</title>
        <authorList>
            <person name="Kim S.-J."/>
            <person name="Heo J."/>
            <person name="Ahn J.-H."/>
            <person name="Kwon S.-W."/>
        </authorList>
    </citation>
    <scope>NUCLEOTIDE SEQUENCE [LARGE SCALE GENOMIC DNA]</scope>
    <source>
        <strain evidence="6">SC2-7</strain>
    </source>
</reference>
<evidence type="ECO:0000256" key="4">
    <source>
        <dbReference type="SAM" id="Phobius"/>
    </source>
</evidence>
<dbReference type="Gene3D" id="3.30.700.10">
    <property type="entry name" value="Glycoprotein, Type 4 Pilin"/>
    <property type="match status" value="1"/>
</dbReference>
<dbReference type="OrthoDB" id="8607132at2"/>
<dbReference type="EMBL" id="CP027792">
    <property type="protein sequence ID" value="AVP56740.1"/>
    <property type="molecule type" value="Genomic_DNA"/>
</dbReference>
<dbReference type="Pfam" id="PF07963">
    <property type="entry name" value="N_methyl"/>
    <property type="match status" value="1"/>
</dbReference>
<gene>
    <name evidence="5" type="ORF">C7H73_02965</name>
</gene>
<keyword evidence="4" id="KW-0812">Transmembrane</keyword>
<dbReference type="Proteomes" id="UP000241829">
    <property type="component" value="Chromosome"/>
</dbReference>
<proteinExistence type="inferred from homology"/>
<dbReference type="Pfam" id="PF00114">
    <property type="entry name" value="Pilin"/>
    <property type="match status" value="1"/>
</dbReference>
<evidence type="ECO:0000313" key="5">
    <source>
        <dbReference type="EMBL" id="AVP56740.1"/>
    </source>
</evidence>
<sequence length="189" mass="19430">MKRTLQQGFTLIELMIVVAIIGILAAVALPAYQDYTIRARISEGLSLGTAAKTAVAESFANVATGKVIAYAGNGAQTAPGKNEATYGYEYTSGTNVSDIKIAEIADVTKPAADEGMVTVVYTATGAPGAALIKAVASGNEIYMTPGSGTVNNTATPSGLLTQGAPVVWGCGVKDSKVFKYVPANCRFVK</sequence>
<evidence type="ECO:0000313" key="6">
    <source>
        <dbReference type="Proteomes" id="UP000241829"/>
    </source>
</evidence>
<dbReference type="PROSITE" id="PS00409">
    <property type="entry name" value="PROKAR_NTER_METHYL"/>
    <property type="match status" value="1"/>
</dbReference>
<dbReference type="RefSeq" id="WP_106845298.1">
    <property type="nucleotide sequence ID" value="NZ_CP027792.1"/>
</dbReference>
<organism evidence="5 6">
    <name type="scientific">Pulveribacter suum</name>
    <dbReference type="NCBI Taxonomy" id="2116657"/>
    <lineage>
        <taxon>Bacteria</taxon>
        <taxon>Pseudomonadati</taxon>
        <taxon>Pseudomonadota</taxon>
        <taxon>Betaproteobacteria</taxon>
        <taxon>Burkholderiales</taxon>
        <taxon>Comamonadaceae</taxon>
        <taxon>Pulveribacter</taxon>
    </lineage>
</organism>
<keyword evidence="6" id="KW-1185">Reference proteome</keyword>
<keyword evidence="2" id="KW-0488">Methylation</keyword>
<evidence type="ECO:0000256" key="3">
    <source>
        <dbReference type="RuleBase" id="RU000389"/>
    </source>
</evidence>
<comment type="similarity">
    <text evidence="1 3">Belongs to the N-Me-Phe pilin family.</text>
</comment>
<dbReference type="GO" id="GO:0007155">
    <property type="term" value="P:cell adhesion"/>
    <property type="evidence" value="ECO:0007669"/>
    <property type="project" value="InterPro"/>
</dbReference>
<dbReference type="NCBIfam" id="TIGR02532">
    <property type="entry name" value="IV_pilin_GFxxxE"/>
    <property type="match status" value="1"/>
</dbReference>
<keyword evidence="4" id="KW-0472">Membrane</keyword>
<dbReference type="AlphaFoldDB" id="A0A2P1NIC3"/>
<accession>A0A2P1NIC3</accession>
<dbReference type="InterPro" id="IPR001082">
    <property type="entry name" value="Pilin"/>
</dbReference>
<protein>
    <submittedName>
        <fullName evidence="5">Prepilin-type cleavage/methylation domain-containing protein</fullName>
    </submittedName>
</protein>
<evidence type="ECO:0000256" key="1">
    <source>
        <dbReference type="ARBA" id="ARBA00005233"/>
    </source>
</evidence>
<feature type="transmembrane region" description="Helical" evidence="4">
    <location>
        <begin position="12"/>
        <end position="32"/>
    </location>
</feature>